<dbReference type="InterPro" id="IPR053291">
    <property type="entry name" value="Ommatidial_diff-associated"/>
</dbReference>
<dbReference type="PANTHER" id="PTHR21579">
    <property type="entry name" value="PROTEIN TINCAR"/>
    <property type="match status" value="1"/>
</dbReference>
<evidence type="ECO:0000313" key="3">
    <source>
        <dbReference type="Proteomes" id="UP000326759"/>
    </source>
</evidence>
<organism evidence="2 3">
    <name type="scientific">Armadillidium nasatum</name>
    <dbReference type="NCBI Taxonomy" id="96803"/>
    <lineage>
        <taxon>Eukaryota</taxon>
        <taxon>Metazoa</taxon>
        <taxon>Ecdysozoa</taxon>
        <taxon>Arthropoda</taxon>
        <taxon>Crustacea</taxon>
        <taxon>Multicrustacea</taxon>
        <taxon>Malacostraca</taxon>
        <taxon>Eumalacostraca</taxon>
        <taxon>Peracarida</taxon>
        <taxon>Isopoda</taxon>
        <taxon>Oniscidea</taxon>
        <taxon>Crinocheta</taxon>
        <taxon>Armadillidiidae</taxon>
        <taxon>Armadillidium</taxon>
    </lineage>
</organism>
<proteinExistence type="predicted"/>
<feature type="non-terminal residue" evidence="2">
    <location>
        <position position="1"/>
    </location>
</feature>
<protein>
    <submittedName>
        <fullName evidence="2">Protein tincar</fullName>
    </submittedName>
</protein>
<keyword evidence="1" id="KW-1133">Transmembrane helix</keyword>
<keyword evidence="3" id="KW-1185">Reference proteome</keyword>
<accession>A0A5N5SSY4</accession>
<dbReference type="PANTHER" id="PTHR21579:SF20">
    <property type="entry name" value="PROTEIN TINCAR"/>
    <property type="match status" value="1"/>
</dbReference>
<dbReference type="AlphaFoldDB" id="A0A5N5SSY4"/>
<comment type="caution">
    <text evidence="2">The sequence shown here is derived from an EMBL/GenBank/DDBJ whole genome shotgun (WGS) entry which is preliminary data.</text>
</comment>
<dbReference type="EMBL" id="SEYY01020679">
    <property type="protein sequence ID" value="KAB7497117.1"/>
    <property type="molecule type" value="Genomic_DNA"/>
</dbReference>
<reference evidence="2 3" key="1">
    <citation type="journal article" date="2019" name="PLoS Biol.">
        <title>Sex chromosomes control vertical transmission of feminizing Wolbachia symbionts in an isopod.</title>
        <authorList>
            <person name="Becking T."/>
            <person name="Chebbi M.A."/>
            <person name="Giraud I."/>
            <person name="Moumen B."/>
            <person name="Laverre T."/>
            <person name="Caubet Y."/>
            <person name="Peccoud J."/>
            <person name="Gilbert C."/>
            <person name="Cordaux R."/>
        </authorList>
    </citation>
    <scope>NUCLEOTIDE SEQUENCE [LARGE SCALE GENOMIC DNA]</scope>
    <source>
        <strain evidence="2">ANa2</strain>
        <tissue evidence="2">Whole body excluding digestive tract and cuticle</tissue>
    </source>
</reference>
<sequence>GCCKCHMNSLGSLGYCIITLGLTAFIITTEVQQLFKYLSLPWPDGDEPRLELNLHIGLVGAATVLVPFFFGASVYKIGNFANDGFRLGVHDSTCSRDPSPLPVPSGGLLKGAWRHGGPTSPFIHLIISHALLIARLVMEAAIIRRGFLPRSKFYSIFSILTTRAPNL</sequence>
<dbReference type="Proteomes" id="UP000326759">
    <property type="component" value="Unassembled WGS sequence"/>
</dbReference>
<feature type="transmembrane region" description="Helical" evidence="1">
    <location>
        <begin position="52"/>
        <end position="75"/>
    </location>
</feature>
<evidence type="ECO:0000313" key="2">
    <source>
        <dbReference type="EMBL" id="KAB7497117.1"/>
    </source>
</evidence>
<feature type="transmembrane region" description="Helical" evidence="1">
    <location>
        <begin position="12"/>
        <end position="31"/>
    </location>
</feature>
<keyword evidence="1" id="KW-0812">Transmembrane</keyword>
<name>A0A5N5SSY4_9CRUS</name>
<gene>
    <name evidence="2" type="primary">tinc</name>
    <name evidence="2" type="ORF">Anas_07724</name>
</gene>
<keyword evidence="1" id="KW-0472">Membrane</keyword>
<evidence type="ECO:0000256" key="1">
    <source>
        <dbReference type="SAM" id="Phobius"/>
    </source>
</evidence>
<dbReference type="OrthoDB" id="10033661at2759"/>